<evidence type="ECO:0000313" key="2">
    <source>
        <dbReference type="Proteomes" id="UP000887561"/>
    </source>
</evidence>
<reference evidence="3" key="1">
    <citation type="submission" date="2022-11" db="UniProtKB">
        <authorList>
            <consortium name="WormBaseParasite"/>
        </authorList>
    </citation>
    <scope>IDENTIFICATION</scope>
</reference>
<keyword evidence="2" id="KW-1185">Reference proteome</keyword>
<dbReference type="Proteomes" id="UP000887561">
    <property type="component" value="Unplaced"/>
</dbReference>
<feature type="compositionally biased region" description="Polar residues" evidence="1">
    <location>
        <begin position="19"/>
        <end position="29"/>
    </location>
</feature>
<feature type="compositionally biased region" description="Basic and acidic residues" evidence="1">
    <location>
        <begin position="1"/>
        <end position="18"/>
    </location>
</feature>
<protein>
    <submittedName>
        <fullName evidence="3">Uncharacterized protein</fullName>
    </submittedName>
</protein>
<feature type="compositionally biased region" description="Basic and acidic residues" evidence="1">
    <location>
        <begin position="72"/>
        <end position="82"/>
    </location>
</feature>
<proteinExistence type="predicted"/>
<accession>A0A915N8Q3</accession>
<feature type="compositionally biased region" description="Acidic residues" evidence="1">
    <location>
        <begin position="83"/>
        <end position="92"/>
    </location>
</feature>
<sequence>MKSEHTCKPSQPIEKDVETQQQNPALNQYATDYQNFQQTQTPAHNFGYFGGYQHEPTGQGHSPFYRRGLTTGDKKGKGKQIDLNEEPDSDSD</sequence>
<organism evidence="2 3">
    <name type="scientific">Meloidogyne javanica</name>
    <name type="common">Root-knot nematode worm</name>
    <dbReference type="NCBI Taxonomy" id="6303"/>
    <lineage>
        <taxon>Eukaryota</taxon>
        <taxon>Metazoa</taxon>
        <taxon>Ecdysozoa</taxon>
        <taxon>Nematoda</taxon>
        <taxon>Chromadorea</taxon>
        <taxon>Rhabditida</taxon>
        <taxon>Tylenchina</taxon>
        <taxon>Tylenchomorpha</taxon>
        <taxon>Tylenchoidea</taxon>
        <taxon>Meloidogynidae</taxon>
        <taxon>Meloidogyninae</taxon>
        <taxon>Meloidogyne</taxon>
        <taxon>Meloidogyne incognita group</taxon>
    </lineage>
</organism>
<dbReference type="WBParaSite" id="scaffold8192_cov215.g12831">
    <property type="protein sequence ID" value="scaffold8192_cov215.g12831"/>
    <property type="gene ID" value="scaffold8192_cov215.g12831"/>
</dbReference>
<feature type="region of interest" description="Disordered" evidence="1">
    <location>
        <begin position="42"/>
        <end position="92"/>
    </location>
</feature>
<name>A0A915N8Q3_MELJA</name>
<feature type="region of interest" description="Disordered" evidence="1">
    <location>
        <begin position="1"/>
        <end position="29"/>
    </location>
</feature>
<dbReference type="AlphaFoldDB" id="A0A915N8Q3"/>
<evidence type="ECO:0000313" key="3">
    <source>
        <dbReference type="WBParaSite" id="scaffold8192_cov215.g12831"/>
    </source>
</evidence>
<evidence type="ECO:0000256" key="1">
    <source>
        <dbReference type="SAM" id="MobiDB-lite"/>
    </source>
</evidence>